<keyword evidence="5" id="KW-0802">TPR repeat</keyword>
<dbReference type="PROSITE" id="PS51755">
    <property type="entry name" value="OMPR_PHOB"/>
    <property type="match status" value="1"/>
</dbReference>
<dbReference type="EMBL" id="QLMJ01000006">
    <property type="protein sequence ID" value="RAK37805.1"/>
    <property type="molecule type" value="Genomic_DNA"/>
</dbReference>
<feature type="DNA-binding region" description="OmpR/PhoB-type" evidence="6">
    <location>
        <begin position="1"/>
        <end position="92"/>
    </location>
</feature>
<dbReference type="SUPFAM" id="SSF52540">
    <property type="entry name" value="P-loop containing nucleoside triphosphate hydrolases"/>
    <property type="match status" value="1"/>
</dbReference>
<proteinExistence type="inferred from homology"/>
<keyword evidence="2" id="KW-0805">Transcription regulation</keyword>
<dbReference type="RefSeq" id="WP_245972544.1">
    <property type="nucleotide sequence ID" value="NZ_JACHWI010000005.1"/>
</dbReference>
<dbReference type="PANTHER" id="PTHR35807">
    <property type="entry name" value="TRANSCRIPTIONAL REGULATOR REDD-RELATED"/>
    <property type="match status" value="1"/>
</dbReference>
<dbReference type="SUPFAM" id="SSF48452">
    <property type="entry name" value="TPR-like"/>
    <property type="match status" value="3"/>
</dbReference>
<feature type="domain" description="OmpR/PhoB-type" evidence="7">
    <location>
        <begin position="1"/>
        <end position="92"/>
    </location>
</feature>
<feature type="repeat" description="TPR" evidence="5">
    <location>
        <begin position="725"/>
        <end position="758"/>
    </location>
</feature>
<dbReference type="InterPro" id="IPR042197">
    <property type="entry name" value="Apaf_helical"/>
</dbReference>
<dbReference type="AlphaFoldDB" id="A0A327ZEE2"/>
<evidence type="ECO:0000313" key="9">
    <source>
        <dbReference type="Proteomes" id="UP000249341"/>
    </source>
</evidence>
<sequence>MTTLRYGILGPLSVTVDEQKVAITAGRDRVVLAMLLLRPGRIVGPGELIEAVWGADPPATARGQLQTCVSRLRRVLPAGVILSDPAGYGIRPGEDELDATVFLRLVEQARAAEDPGAARRAYKKALDLWKGDACAEIDAPAVRAAAASLDERRAMAVEDWAGLELAAGQARELLGELAGWVERFPLRERLRGQLMTALDQAGRKADALAEFRRTRDVLREELGIEPGHELQELHRSILAGTARKAVRCLPRTVGDFTGRTALVDRLLAQTETDDPAVLVIDGMAGSGKTTLALHLATAAGERFPDAHLYVDLRGYSEQPPVEPAAALIVLLRQLGLAPADIPLDPVDRIGLWRTEMARRKVLVVLDNAAGSSQVTDLLPSSPGSLTLVTTRRRLAGLDGARVESLPLLESGEAVALLQRIAGDRVAAEPKAAAEVVRRCGGLPLAVRLAGARLVHRPRWRVADLLLRMGGTALPELAAEDRTVTGAFSLTYRQLPELPRDVFRLLGIHPGASFDALAVAALAGISEDAAAGVLDDLVDVHLVDEPEPGLFRLHDLLRQYAGALAGELPAEERLTALNGALDFQLNALIAAASPGHRGVLLGDIGDRKPERPDLMDALGDPGVRLERQRPNLAAFVEAAAAAGLHDYTWQIVRASWPGLFVRAYMDDVRDLHLLAMEKIEHSGDRFAIAVTANYLASVYARAGEHEKAERYLLQSARVLQDLNKASNVYANLGMIYRQQGRFAESVEAVRTCFRLATLSRGWAGKAVSAFAVIAASLHRLGRTGEALHYTHLRLMYGIETKDRGSIAGSLLAAGRFKYAMGTIGVERALYYVTVAMRLAEQAGFRAVLADANNDRARLLRDSGRCAEAVAAHQRALDFVVEARDALHESEFRNDYADTLRLCGDVTAARAMYGHALRIATAARLPYPMAHAQAGLAACLDHDDPEAVRLRANACELFNQMGITTIDGSGRIVERG</sequence>
<dbReference type="Pfam" id="PF13181">
    <property type="entry name" value="TPR_8"/>
    <property type="match status" value="1"/>
</dbReference>
<dbReference type="InterPro" id="IPR036388">
    <property type="entry name" value="WH-like_DNA-bd_sf"/>
</dbReference>
<dbReference type="PRINTS" id="PR00364">
    <property type="entry name" value="DISEASERSIST"/>
</dbReference>
<accession>A0A327ZEE2</accession>
<dbReference type="CDD" id="cd15831">
    <property type="entry name" value="BTAD"/>
    <property type="match status" value="1"/>
</dbReference>
<dbReference type="GO" id="GO:0006355">
    <property type="term" value="P:regulation of DNA-templated transcription"/>
    <property type="evidence" value="ECO:0007669"/>
    <property type="project" value="InterPro"/>
</dbReference>
<dbReference type="InterPro" id="IPR011990">
    <property type="entry name" value="TPR-like_helical_dom_sf"/>
</dbReference>
<evidence type="ECO:0000313" key="8">
    <source>
        <dbReference type="EMBL" id="RAK37805.1"/>
    </source>
</evidence>
<dbReference type="GO" id="GO:0000160">
    <property type="term" value="P:phosphorelay signal transduction system"/>
    <property type="evidence" value="ECO:0007669"/>
    <property type="project" value="InterPro"/>
</dbReference>
<dbReference type="Gene3D" id="1.25.40.10">
    <property type="entry name" value="Tetratricopeptide repeat domain"/>
    <property type="match status" value="3"/>
</dbReference>
<keyword evidence="3 6" id="KW-0238">DNA-binding</keyword>
<comment type="caution">
    <text evidence="8">The sequence shown here is derived from an EMBL/GenBank/DDBJ whole genome shotgun (WGS) entry which is preliminary data.</text>
</comment>
<dbReference type="InterPro" id="IPR027417">
    <property type="entry name" value="P-loop_NTPase"/>
</dbReference>
<protein>
    <submittedName>
        <fullName evidence="8">DNA-binding SARP family transcriptional activator</fullName>
    </submittedName>
</protein>
<dbReference type="InterPro" id="IPR019734">
    <property type="entry name" value="TPR_rpt"/>
</dbReference>
<dbReference type="GO" id="GO:0043531">
    <property type="term" value="F:ADP binding"/>
    <property type="evidence" value="ECO:0007669"/>
    <property type="project" value="InterPro"/>
</dbReference>
<dbReference type="SMART" id="SM00028">
    <property type="entry name" value="TPR"/>
    <property type="match status" value="4"/>
</dbReference>
<evidence type="ECO:0000256" key="3">
    <source>
        <dbReference type="ARBA" id="ARBA00023125"/>
    </source>
</evidence>
<dbReference type="PANTHER" id="PTHR35807:SF1">
    <property type="entry name" value="TRANSCRIPTIONAL REGULATOR REDD"/>
    <property type="match status" value="1"/>
</dbReference>
<evidence type="ECO:0000256" key="4">
    <source>
        <dbReference type="ARBA" id="ARBA00023163"/>
    </source>
</evidence>
<dbReference type="Pfam" id="PF00486">
    <property type="entry name" value="Trans_reg_C"/>
    <property type="match status" value="1"/>
</dbReference>
<keyword evidence="9" id="KW-1185">Reference proteome</keyword>
<evidence type="ECO:0000256" key="2">
    <source>
        <dbReference type="ARBA" id="ARBA00023015"/>
    </source>
</evidence>
<evidence type="ECO:0000256" key="5">
    <source>
        <dbReference type="PROSITE-ProRule" id="PRU00339"/>
    </source>
</evidence>
<dbReference type="PROSITE" id="PS50005">
    <property type="entry name" value="TPR"/>
    <property type="match status" value="1"/>
</dbReference>
<dbReference type="InterPro" id="IPR001867">
    <property type="entry name" value="OmpR/PhoB-type_DNA-bd"/>
</dbReference>
<dbReference type="GO" id="GO:0003677">
    <property type="term" value="F:DNA binding"/>
    <property type="evidence" value="ECO:0007669"/>
    <property type="project" value="UniProtKB-UniRule"/>
</dbReference>
<dbReference type="SMART" id="SM01043">
    <property type="entry name" value="BTAD"/>
    <property type="match status" value="1"/>
</dbReference>
<dbReference type="SUPFAM" id="SSF46894">
    <property type="entry name" value="C-terminal effector domain of the bipartite response regulators"/>
    <property type="match status" value="1"/>
</dbReference>
<dbReference type="Proteomes" id="UP000249341">
    <property type="component" value="Unassembled WGS sequence"/>
</dbReference>
<dbReference type="SMART" id="SM00862">
    <property type="entry name" value="Trans_reg_C"/>
    <property type="match status" value="1"/>
</dbReference>
<dbReference type="Pfam" id="PF03704">
    <property type="entry name" value="BTAD"/>
    <property type="match status" value="1"/>
</dbReference>
<dbReference type="InterPro" id="IPR005158">
    <property type="entry name" value="BTAD"/>
</dbReference>
<dbReference type="Gene3D" id="1.10.8.430">
    <property type="entry name" value="Helical domain of apoptotic protease-activating factors"/>
    <property type="match status" value="1"/>
</dbReference>
<keyword evidence="4" id="KW-0804">Transcription</keyword>
<dbReference type="InterPro" id="IPR016032">
    <property type="entry name" value="Sig_transdc_resp-reg_C-effctor"/>
</dbReference>
<dbReference type="InterPro" id="IPR051677">
    <property type="entry name" value="AfsR-DnrI-RedD_regulator"/>
</dbReference>
<reference evidence="8 9" key="1">
    <citation type="submission" date="2018-06" db="EMBL/GenBank/DDBJ databases">
        <title>Genomic Encyclopedia of Type Strains, Phase III (KMG-III): the genomes of soil and plant-associated and newly described type strains.</title>
        <authorList>
            <person name="Whitman W."/>
        </authorList>
    </citation>
    <scope>NUCLEOTIDE SEQUENCE [LARGE SCALE GENOMIC DNA]</scope>
    <source>
        <strain evidence="8 9">CGMCC 4.7090</strain>
    </source>
</reference>
<dbReference type="Gene3D" id="1.10.10.10">
    <property type="entry name" value="Winged helix-like DNA-binding domain superfamily/Winged helix DNA-binding domain"/>
    <property type="match status" value="1"/>
</dbReference>
<comment type="similarity">
    <text evidence="1">Belongs to the AfsR/DnrI/RedD regulatory family.</text>
</comment>
<evidence type="ECO:0000259" key="7">
    <source>
        <dbReference type="PROSITE" id="PS51755"/>
    </source>
</evidence>
<evidence type="ECO:0000256" key="1">
    <source>
        <dbReference type="ARBA" id="ARBA00005820"/>
    </source>
</evidence>
<evidence type="ECO:0000256" key="6">
    <source>
        <dbReference type="PROSITE-ProRule" id="PRU01091"/>
    </source>
</evidence>
<organism evidence="8 9">
    <name type="scientific">Actinoplanes lutulentus</name>
    <dbReference type="NCBI Taxonomy" id="1287878"/>
    <lineage>
        <taxon>Bacteria</taxon>
        <taxon>Bacillati</taxon>
        <taxon>Actinomycetota</taxon>
        <taxon>Actinomycetes</taxon>
        <taxon>Micromonosporales</taxon>
        <taxon>Micromonosporaceae</taxon>
        <taxon>Actinoplanes</taxon>
    </lineage>
</organism>
<name>A0A327ZEE2_9ACTN</name>
<gene>
    <name evidence="8" type="ORF">B0I29_10671</name>
</gene>